<evidence type="ECO:0000256" key="10">
    <source>
        <dbReference type="ARBA" id="ARBA00023235"/>
    </source>
</evidence>
<dbReference type="NCBIfam" id="TIGR00007">
    <property type="entry name" value="1-(5-phosphoribosyl)-5-[(5-phosphoribosylamino)methylideneamino]imidazole-4-carboxamide isomerase"/>
    <property type="match status" value="1"/>
</dbReference>
<evidence type="ECO:0000256" key="5">
    <source>
        <dbReference type="ARBA" id="ARBA00012550"/>
    </source>
</evidence>
<evidence type="ECO:0000256" key="9">
    <source>
        <dbReference type="ARBA" id="ARBA00023102"/>
    </source>
</evidence>
<evidence type="ECO:0000256" key="12">
    <source>
        <dbReference type="HAMAP-Rule" id="MF_01014"/>
    </source>
</evidence>
<keyword evidence="16" id="KW-1185">Reference proteome</keyword>
<dbReference type="GO" id="GO:0000162">
    <property type="term" value="P:L-tryptophan biosynthetic process"/>
    <property type="evidence" value="ECO:0007669"/>
    <property type="project" value="TreeGrafter"/>
</dbReference>
<dbReference type="SUPFAM" id="SSF51366">
    <property type="entry name" value="Ribulose-phoshate binding barrel"/>
    <property type="match status" value="1"/>
</dbReference>
<dbReference type="FunFam" id="3.20.20.70:FF:000009">
    <property type="entry name" value="1-(5-phosphoribosyl)-5-[(5-phosphoribosylamino)methylideneamino] imidazole-4-carboxamide isomerase"/>
    <property type="match status" value="1"/>
</dbReference>
<sequence>MSKFTIYPAIDIRDGNCVRLIQGDYDQETVYGNSPIDMAKRFADAGAEWIHTVDLDGAKAGHRVNHEHVIQIAKELNVKVQIGGGIRTPEDVAAYLDNGVDRVILGSSAIKDPEFVKAMLKKYGEKIAIGIDARDGYVATEGWLETSKVTAEELGKELAAHGAEVFIFTDISRDGMLSGPNTEAIASLARATGKEVIASGGMSKLVDIDDLKKYEADGIGGAIIGKALYTNQFTLAEALERGAANVS</sequence>
<evidence type="ECO:0000256" key="14">
    <source>
        <dbReference type="RuleBase" id="RU003658"/>
    </source>
</evidence>
<feature type="active site" description="Proton donor" evidence="12">
    <location>
        <position position="132"/>
    </location>
</feature>
<dbReference type="InterPro" id="IPR013785">
    <property type="entry name" value="Aldolase_TIM"/>
</dbReference>
<dbReference type="InterPro" id="IPR006062">
    <property type="entry name" value="His_biosynth"/>
</dbReference>
<evidence type="ECO:0000256" key="13">
    <source>
        <dbReference type="RuleBase" id="RU003657"/>
    </source>
</evidence>
<evidence type="ECO:0000313" key="15">
    <source>
        <dbReference type="EMBL" id="OIJ21024.1"/>
    </source>
</evidence>
<evidence type="ECO:0000256" key="1">
    <source>
        <dbReference type="ARBA" id="ARBA00000901"/>
    </source>
</evidence>
<name>A0A1S2M8U4_9BACI</name>
<evidence type="ECO:0000256" key="8">
    <source>
        <dbReference type="ARBA" id="ARBA00022605"/>
    </source>
</evidence>
<dbReference type="Proteomes" id="UP000180057">
    <property type="component" value="Unassembled WGS sequence"/>
</dbReference>
<dbReference type="EMBL" id="MLQS01000002">
    <property type="protein sequence ID" value="OIJ21024.1"/>
    <property type="molecule type" value="Genomic_DNA"/>
</dbReference>
<dbReference type="InterPro" id="IPR006063">
    <property type="entry name" value="HisA_bact_arch"/>
</dbReference>
<protein>
    <recommendedName>
        <fullName evidence="6 12">1-(5-phosphoribosyl)-5-[(5-phosphoribosylamino)methylideneamino] imidazole-4-carboxamide isomerase</fullName>
        <ecNumber evidence="5 12">5.3.1.16</ecNumber>
    </recommendedName>
    <alternativeName>
        <fullName evidence="11 12">Phosphoribosylformimino-5-aminoimidazole carboxamide ribotide isomerase</fullName>
    </alternativeName>
</protein>
<dbReference type="GO" id="GO:0000105">
    <property type="term" value="P:L-histidine biosynthetic process"/>
    <property type="evidence" value="ECO:0007669"/>
    <property type="project" value="UniProtKB-UniRule"/>
</dbReference>
<dbReference type="GO" id="GO:0005737">
    <property type="term" value="C:cytoplasm"/>
    <property type="evidence" value="ECO:0007669"/>
    <property type="project" value="UniProtKB-SubCell"/>
</dbReference>
<comment type="similarity">
    <text evidence="4 12 13">Belongs to the HisA/HisF family.</text>
</comment>
<evidence type="ECO:0000256" key="11">
    <source>
        <dbReference type="ARBA" id="ARBA00030547"/>
    </source>
</evidence>
<keyword evidence="7 12" id="KW-0963">Cytoplasm</keyword>
<dbReference type="Pfam" id="PF00977">
    <property type="entry name" value="His_biosynth"/>
    <property type="match status" value="1"/>
</dbReference>
<dbReference type="AlphaFoldDB" id="A0A1S2M8U4"/>
<dbReference type="STRING" id="472963.BKP45_07480"/>
<comment type="caution">
    <text evidence="15">The sequence shown here is derived from an EMBL/GenBank/DDBJ whole genome shotgun (WGS) entry which is preliminary data.</text>
</comment>
<dbReference type="GO" id="GO:0003949">
    <property type="term" value="F:1-(5-phosphoribosyl)-5-[(5-phosphoribosylamino)methylideneamino]imidazole-4-carboxamide isomerase activity"/>
    <property type="evidence" value="ECO:0007669"/>
    <property type="project" value="UniProtKB-UniRule"/>
</dbReference>
<dbReference type="HAMAP" id="MF_01014">
    <property type="entry name" value="HisA"/>
    <property type="match status" value="1"/>
</dbReference>
<comment type="pathway">
    <text evidence="3 12 14">Amino-acid biosynthesis; L-histidine biosynthesis; L-histidine from 5-phospho-alpha-D-ribose 1-diphosphate: step 4/9.</text>
</comment>
<gene>
    <name evidence="12" type="primary">hisA</name>
    <name evidence="15" type="ORF">BKP45_07480</name>
</gene>
<dbReference type="PANTHER" id="PTHR43090:SF2">
    <property type="entry name" value="1-(5-PHOSPHORIBOSYL)-5-[(5-PHOSPHORIBOSYLAMINO)METHYLIDENEAMINO] IMIDAZOLE-4-CARBOXAMIDE ISOMERASE"/>
    <property type="match status" value="1"/>
</dbReference>
<organism evidence="15 16">
    <name type="scientific">Anaerobacillus alkalidiazotrophicus</name>
    <dbReference type="NCBI Taxonomy" id="472963"/>
    <lineage>
        <taxon>Bacteria</taxon>
        <taxon>Bacillati</taxon>
        <taxon>Bacillota</taxon>
        <taxon>Bacilli</taxon>
        <taxon>Bacillales</taxon>
        <taxon>Bacillaceae</taxon>
        <taxon>Anaerobacillus</taxon>
    </lineage>
</organism>
<dbReference type="InterPro" id="IPR044524">
    <property type="entry name" value="Isoase_HisA-like"/>
</dbReference>
<keyword evidence="10 12" id="KW-0413">Isomerase</keyword>
<dbReference type="RefSeq" id="WP_071389111.1">
    <property type="nucleotide sequence ID" value="NZ_MLQS01000002.1"/>
</dbReference>
<evidence type="ECO:0000256" key="6">
    <source>
        <dbReference type="ARBA" id="ARBA00018464"/>
    </source>
</evidence>
<evidence type="ECO:0000256" key="4">
    <source>
        <dbReference type="ARBA" id="ARBA00009667"/>
    </source>
</evidence>
<proteinExistence type="inferred from homology"/>
<dbReference type="InterPro" id="IPR011060">
    <property type="entry name" value="RibuloseP-bd_barrel"/>
</dbReference>
<dbReference type="InterPro" id="IPR023016">
    <property type="entry name" value="HisA/PriA"/>
</dbReference>
<keyword evidence="8 12" id="KW-0028">Amino-acid biosynthesis</keyword>
<evidence type="ECO:0000256" key="2">
    <source>
        <dbReference type="ARBA" id="ARBA00004496"/>
    </source>
</evidence>
<keyword evidence="9 12" id="KW-0368">Histidine biosynthesis</keyword>
<accession>A0A1S2M8U4</accession>
<comment type="catalytic activity">
    <reaction evidence="1 12 14">
        <text>1-(5-phospho-beta-D-ribosyl)-5-[(5-phospho-beta-D-ribosylamino)methylideneamino]imidazole-4-carboxamide = 5-[(5-phospho-1-deoxy-D-ribulos-1-ylimino)methylamino]-1-(5-phospho-beta-D-ribosyl)imidazole-4-carboxamide</text>
        <dbReference type="Rhea" id="RHEA:15469"/>
        <dbReference type="ChEBI" id="CHEBI:58435"/>
        <dbReference type="ChEBI" id="CHEBI:58525"/>
        <dbReference type="EC" id="5.3.1.16"/>
    </reaction>
</comment>
<dbReference type="UniPathway" id="UPA00031">
    <property type="reaction ID" value="UER00009"/>
</dbReference>
<evidence type="ECO:0000256" key="7">
    <source>
        <dbReference type="ARBA" id="ARBA00022490"/>
    </source>
</evidence>
<comment type="subcellular location">
    <subcellularLocation>
        <location evidence="2 12 14">Cytoplasm</location>
    </subcellularLocation>
</comment>
<dbReference type="OrthoDB" id="9807749at2"/>
<evidence type="ECO:0000256" key="3">
    <source>
        <dbReference type="ARBA" id="ARBA00005133"/>
    </source>
</evidence>
<dbReference type="PANTHER" id="PTHR43090">
    <property type="entry name" value="1-(5-PHOSPHORIBOSYL)-5-[(5-PHOSPHORIBOSYLAMINO)METHYLIDENEAMINO] IMIDAZOLE-4-CARBOXAMIDE ISOMERASE"/>
    <property type="match status" value="1"/>
</dbReference>
<evidence type="ECO:0000313" key="16">
    <source>
        <dbReference type="Proteomes" id="UP000180057"/>
    </source>
</evidence>
<reference evidence="15 16" key="1">
    <citation type="submission" date="2016-10" db="EMBL/GenBank/DDBJ databases">
        <title>Draft genome sequences of four alkaliphilic bacteria belonging to the Anaerobacillus genus.</title>
        <authorList>
            <person name="Bassil N.M."/>
            <person name="Lloyd J.R."/>
        </authorList>
    </citation>
    <scope>NUCLEOTIDE SEQUENCE [LARGE SCALE GENOMIC DNA]</scope>
    <source>
        <strain evidence="15 16">DSM 22531</strain>
    </source>
</reference>
<dbReference type="Gene3D" id="3.20.20.70">
    <property type="entry name" value="Aldolase class I"/>
    <property type="match status" value="1"/>
</dbReference>
<dbReference type="CDD" id="cd04732">
    <property type="entry name" value="HisA"/>
    <property type="match status" value="1"/>
</dbReference>
<feature type="active site" description="Proton acceptor" evidence="12">
    <location>
        <position position="11"/>
    </location>
</feature>
<dbReference type="EC" id="5.3.1.16" evidence="5 12"/>